<dbReference type="FunFam" id="2.10.110.30:FF:000002">
    <property type="entry name" value="Putative e3 ubiquitin-protein ligase ubr3"/>
    <property type="match status" value="1"/>
</dbReference>
<dbReference type="InParanoid" id="A0A7I4BJ62"/>
<evidence type="ECO:0000256" key="4">
    <source>
        <dbReference type="ARBA" id="ARBA00022723"/>
    </source>
</evidence>
<dbReference type="PROSITE" id="PS51157">
    <property type="entry name" value="ZF_UBR"/>
    <property type="match status" value="1"/>
</dbReference>
<dbReference type="EMBL" id="ABEU02000017">
    <property type="status" value="NOT_ANNOTATED_CDS"/>
    <property type="molecule type" value="Genomic_DNA"/>
</dbReference>
<dbReference type="Pfam" id="PF22960">
    <property type="entry name" value="WHD_UBR1"/>
    <property type="match status" value="1"/>
</dbReference>
<dbReference type="PANTHER" id="PTHR21497:SF24">
    <property type="entry name" value="E3 UBIQUITIN-PROTEIN LIGASE UBR1"/>
    <property type="match status" value="1"/>
</dbReference>
<dbReference type="GO" id="GO:0000151">
    <property type="term" value="C:ubiquitin ligase complex"/>
    <property type="evidence" value="ECO:0000318"/>
    <property type="project" value="GO_Central"/>
</dbReference>
<evidence type="ECO:0000256" key="3">
    <source>
        <dbReference type="ARBA" id="ARBA00022679"/>
    </source>
</evidence>
<reference evidence="13 14" key="2">
    <citation type="journal article" date="2018" name="Plant J.">
        <title>The Physcomitrella patens chromosome-scale assembly reveals moss genome structure and evolution.</title>
        <authorList>
            <person name="Lang D."/>
            <person name="Ullrich K.K."/>
            <person name="Murat F."/>
            <person name="Fuchs J."/>
            <person name="Jenkins J."/>
            <person name="Haas F.B."/>
            <person name="Piednoel M."/>
            <person name="Gundlach H."/>
            <person name="Van Bel M."/>
            <person name="Meyberg R."/>
            <person name="Vives C."/>
            <person name="Morata J."/>
            <person name="Symeonidi A."/>
            <person name="Hiss M."/>
            <person name="Muchero W."/>
            <person name="Kamisugi Y."/>
            <person name="Saleh O."/>
            <person name="Blanc G."/>
            <person name="Decker E.L."/>
            <person name="van Gessel N."/>
            <person name="Grimwood J."/>
            <person name="Hayes R.D."/>
            <person name="Graham S.W."/>
            <person name="Gunter L.E."/>
            <person name="McDaniel S.F."/>
            <person name="Hoernstein S.N.W."/>
            <person name="Larsson A."/>
            <person name="Li F.W."/>
            <person name="Perroud P.F."/>
            <person name="Phillips J."/>
            <person name="Ranjan P."/>
            <person name="Rokshar D.S."/>
            <person name="Rothfels C.J."/>
            <person name="Schneider L."/>
            <person name="Shu S."/>
            <person name="Stevenson D.W."/>
            <person name="Thummler F."/>
            <person name="Tillich M."/>
            <person name="Villarreal Aguilar J.C."/>
            <person name="Widiez T."/>
            <person name="Wong G.K."/>
            <person name="Wymore A."/>
            <person name="Zhang Y."/>
            <person name="Zimmer A.D."/>
            <person name="Quatrano R.S."/>
            <person name="Mayer K.F.X."/>
            <person name="Goodstein D."/>
            <person name="Casacuberta J.M."/>
            <person name="Vandepoele K."/>
            <person name="Reski R."/>
            <person name="Cuming A.C."/>
            <person name="Tuskan G.A."/>
            <person name="Maumus F."/>
            <person name="Salse J."/>
            <person name="Schmutz J."/>
            <person name="Rensing S.A."/>
        </authorList>
    </citation>
    <scope>NUCLEOTIDE SEQUENCE [LARGE SCALE GENOMIC DNA]</scope>
    <source>
        <strain evidence="13 14">cv. Gransden 2004</strain>
    </source>
</reference>
<keyword evidence="7 10" id="KW-0862">Zinc</keyword>
<dbReference type="Gramene" id="Pp3c17_2850V3.12">
    <property type="protein sequence ID" value="Pp3c17_2850V3.12"/>
    <property type="gene ID" value="Pp3c17_2850"/>
</dbReference>
<dbReference type="GO" id="GO:0071596">
    <property type="term" value="P:ubiquitin-dependent protein catabolic process via the N-end rule pathway"/>
    <property type="evidence" value="ECO:0000318"/>
    <property type="project" value="GO_Central"/>
</dbReference>
<evidence type="ECO:0000256" key="2">
    <source>
        <dbReference type="ARBA" id="ARBA00004906"/>
    </source>
</evidence>
<feature type="compositionally biased region" description="Acidic residues" evidence="11">
    <location>
        <begin position="937"/>
        <end position="948"/>
    </location>
</feature>
<dbReference type="GO" id="GO:0061630">
    <property type="term" value="F:ubiquitin protein ligase activity"/>
    <property type="evidence" value="ECO:0000318"/>
    <property type="project" value="GO_Central"/>
</dbReference>
<dbReference type="GO" id="GO:0005737">
    <property type="term" value="C:cytoplasm"/>
    <property type="evidence" value="ECO:0000318"/>
    <property type="project" value="GO_Central"/>
</dbReference>
<dbReference type="InterPro" id="IPR003126">
    <property type="entry name" value="Znf_UBR"/>
</dbReference>
<evidence type="ECO:0000256" key="6">
    <source>
        <dbReference type="ARBA" id="ARBA00022786"/>
    </source>
</evidence>
<evidence type="ECO:0000256" key="10">
    <source>
        <dbReference type="RuleBase" id="RU366018"/>
    </source>
</evidence>
<dbReference type="RefSeq" id="XP_024400823.1">
    <property type="nucleotide sequence ID" value="XM_024545055.2"/>
</dbReference>
<comment type="function">
    <text evidence="10">Ubiquitin ligase protein which is a component of the N-end rule pathway. Recognizes and binds to proteins bearing specific N-terminal residues that are destabilizing according to the N-end rule, leading to their ubiquitination and subsequent degradation.</text>
</comment>
<keyword evidence="14" id="KW-1185">Reference proteome</keyword>
<evidence type="ECO:0000256" key="11">
    <source>
        <dbReference type="SAM" id="MobiDB-lite"/>
    </source>
</evidence>
<dbReference type="EnsemblPlants" id="Pp3c17_2850V3.12">
    <property type="protein sequence ID" value="Pp3c17_2850V3.12"/>
    <property type="gene ID" value="Pp3c17_2850"/>
</dbReference>
<organism evidence="13 14">
    <name type="scientific">Physcomitrium patens</name>
    <name type="common">Spreading-leaved earth moss</name>
    <name type="synonym">Physcomitrella patens</name>
    <dbReference type="NCBI Taxonomy" id="3218"/>
    <lineage>
        <taxon>Eukaryota</taxon>
        <taxon>Viridiplantae</taxon>
        <taxon>Streptophyta</taxon>
        <taxon>Embryophyta</taxon>
        <taxon>Bryophyta</taxon>
        <taxon>Bryophytina</taxon>
        <taxon>Bryopsida</taxon>
        <taxon>Funariidae</taxon>
        <taxon>Funariales</taxon>
        <taxon>Funariaceae</taxon>
        <taxon>Physcomitrium</taxon>
    </lineage>
</organism>
<evidence type="ECO:0000256" key="9">
    <source>
        <dbReference type="PROSITE-ProRule" id="PRU00508"/>
    </source>
</evidence>
<dbReference type="InterPro" id="IPR039164">
    <property type="entry name" value="UBR1-like"/>
</dbReference>
<comment type="catalytic activity">
    <reaction evidence="1 10">
        <text>S-ubiquitinyl-[E2 ubiquitin-conjugating enzyme]-L-cysteine + [acceptor protein]-L-lysine = [E2 ubiquitin-conjugating enzyme]-L-cysteine + N(6)-ubiquitinyl-[acceptor protein]-L-lysine.</text>
        <dbReference type="EC" id="2.3.2.27"/>
    </reaction>
</comment>
<keyword evidence="6 10" id="KW-0833">Ubl conjugation pathway</keyword>
<dbReference type="InterPro" id="IPR044046">
    <property type="entry name" value="E3_ligase_UBR-like_C"/>
</dbReference>
<dbReference type="EC" id="2.3.2.27" evidence="10"/>
<dbReference type="Pfam" id="PF02207">
    <property type="entry name" value="zf-UBR"/>
    <property type="match status" value="1"/>
</dbReference>
<dbReference type="InterPro" id="IPR055194">
    <property type="entry name" value="UBR1-like_WH"/>
</dbReference>
<dbReference type="SMART" id="SM00396">
    <property type="entry name" value="ZnF_UBR1"/>
    <property type="match status" value="1"/>
</dbReference>
<dbReference type="Proteomes" id="UP000006727">
    <property type="component" value="Chromosome 17"/>
</dbReference>
<dbReference type="GO" id="GO:0016567">
    <property type="term" value="P:protein ubiquitination"/>
    <property type="evidence" value="ECO:0000318"/>
    <property type="project" value="GO_Central"/>
</dbReference>
<evidence type="ECO:0000259" key="12">
    <source>
        <dbReference type="PROSITE" id="PS51157"/>
    </source>
</evidence>
<name>A0A7I4BJ62_PHYPA</name>
<dbReference type="GeneID" id="112294524"/>
<feature type="domain" description="UBR-type" evidence="12">
    <location>
        <begin position="44"/>
        <end position="115"/>
    </location>
</feature>
<evidence type="ECO:0000256" key="1">
    <source>
        <dbReference type="ARBA" id="ARBA00000900"/>
    </source>
</evidence>
<proteinExistence type="inferred from homology"/>
<feature type="zinc finger region" description="UBR-type" evidence="9">
    <location>
        <begin position="44"/>
        <end position="115"/>
    </location>
</feature>
<dbReference type="GO" id="GO:0008270">
    <property type="term" value="F:zinc ion binding"/>
    <property type="evidence" value="ECO:0007669"/>
    <property type="project" value="UniProtKB-UniRule"/>
</dbReference>
<reference evidence="13 14" key="1">
    <citation type="journal article" date="2008" name="Science">
        <title>The Physcomitrella genome reveals evolutionary insights into the conquest of land by plants.</title>
        <authorList>
            <person name="Rensing S."/>
            <person name="Lang D."/>
            <person name="Zimmer A."/>
            <person name="Terry A."/>
            <person name="Salamov A."/>
            <person name="Shapiro H."/>
            <person name="Nishiyama T."/>
            <person name="Perroud P.-F."/>
            <person name="Lindquist E."/>
            <person name="Kamisugi Y."/>
            <person name="Tanahashi T."/>
            <person name="Sakakibara K."/>
            <person name="Fujita T."/>
            <person name="Oishi K."/>
            <person name="Shin-I T."/>
            <person name="Kuroki Y."/>
            <person name="Toyoda A."/>
            <person name="Suzuki Y."/>
            <person name="Hashimoto A."/>
            <person name="Yamaguchi K."/>
            <person name="Sugano A."/>
            <person name="Kohara Y."/>
            <person name="Fujiyama A."/>
            <person name="Anterola A."/>
            <person name="Aoki S."/>
            <person name="Ashton N."/>
            <person name="Barbazuk W.B."/>
            <person name="Barker E."/>
            <person name="Bennetzen J."/>
            <person name="Bezanilla M."/>
            <person name="Blankenship R."/>
            <person name="Cho S.H."/>
            <person name="Dutcher S."/>
            <person name="Estelle M."/>
            <person name="Fawcett J.A."/>
            <person name="Gundlach H."/>
            <person name="Hanada K."/>
            <person name="Heyl A."/>
            <person name="Hicks K.A."/>
            <person name="Hugh J."/>
            <person name="Lohr M."/>
            <person name="Mayer K."/>
            <person name="Melkozernov A."/>
            <person name="Murata T."/>
            <person name="Nelson D."/>
            <person name="Pils B."/>
            <person name="Prigge M."/>
            <person name="Reiss B."/>
            <person name="Renner T."/>
            <person name="Rombauts S."/>
            <person name="Rushton P."/>
            <person name="Sanderfoot A."/>
            <person name="Schween G."/>
            <person name="Shiu S.-H."/>
            <person name="Stueber K."/>
            <person name="Theodoulou F.L."/>
            <person name="Tu H."/>
            <person name="Van de Peer Y."/>
            <person name="Verrier P.J."/>
            <person name="Waters E."/>
            <person name="Wood A."/>
            <person name="Yang L."/>
            <person name="Cove D."/>
            <person name="Cuming A."/>
            <person name="Hasebe M."/>
            <person name="Lucas S."/>
            <person name="Mishler D.B."/>
            <person name="Reski R."/>
            <person name="Grigoriev I."/>
            <person name="Quatrano R.S."/>
            <person name="Boore J.L."/>
        </authorList>
    </citation>
    <scope>NUCLEOTIDE SEQUENCE [LARGE SCALE GENOMIC DNA]</scope>
    <source>
        <strain evidence="13 14">cv. Gransden 2004</strain>
    </source>
</reference>
<feature type="region of interest" description="Disordered" evidence="11">
    <location>
        <begin position="933"/>
        <end position="953"/>
    </location>
</feature>
<sequence>MCALQPSCCDVHEAGRRLENLNAVMSGGHDLGSYLNELRAQGQSQCTNIWFKGVIAYRCRTCQLNDSSAICVECFQNGRHRDHDYVMYHSESGGCCDCGDQAAWKESGFCTNHQRVRVLEAKVKEELLDATHDVVHYVLKELLAWVLKLNGKQRDLQSPCAKGTSLEVSMAMTYLEWSHQVCTVDALRGIICNDIIEYKLPYQNNNLSSPLNILLDCLGWMPEKLIEAETTLILQLLYQNEFKYNFLNHFRGKYEEMVILAIENQAYMKNYKHLDSNLDRVMVQLFNDPKITPNLINDYNLLELFIGVFSKVINFAAQNDEEIVSVKHDAIKCKVYLRPQGDLRLIVSHGNTAIHLLKDQPQLFRILLDMIAKLQWMNSYCYEGDDVFENSWTLAIQLEMNSMAIIFQLISRCYQDPSTSKNTLVTAAQYTLNALKQYLNQDKSIFEEQFYTWPPSYNDTVSIHIPLHRTLSAILQKIVLLPWSDHDRGFLSVLLPLDCYERDKLTKDEVLRLMEHPLRILVWMAQIRADKWRKTSEEFSRLELIYRGSFWHDQSMDMDVLLLQFCTVALDNMEETIFIKIAEQFNFKEMATTRLTPTGDRRPADYSLLQDFMRLILLIVRERRNLGKTHSDIVQDKCLQYDVIQWLCVRDQTYSQICRALSAIPVDHRRLTTVLERVAIYHEPKVADRGYYQLKSEYWHEFDPLFAHYYHSELEDAEDRAVKVGKLEHYWRIKAPPVAEAPFDRLSSLLHTKACHLFLLNVLDEVRSLVQRDITATAGESLGVTSLQMMSVLVSDSRGNMRNDASKVQSPEGIQEDFPSQDIATNVHVQIRKDCGNRAPDGMPLSIHEMLQDLIQANHCSRLVDSVNHVLELLCLSTGEKTLAAEVIRSQNLTNFIDSQGAEDMQRKLRKGQRQKQILEEFAAKRKAFMELHDNSGDDDGSEDEAELEFSNTAGKSSACEINGISTFETITETDSNVAYMAMDASFETSECVLCKRKKDDQNSSTCWIALVQHYNFPCQMLERGLTVVKDSETSPVPTSHQLHGVKLSDVGQDQLVTIGCLDGITNEATTIDFSTYEHVQCCGHKMHFDCFQGHMKTLRLNHHQGNGVVDPLMGEFSCPTCRRLANVLLPDVDASLSTRKLEMHEDGKSADDTEKYWSWFWESNENLKLAVENFCCPVLRIQKNSPYSNSNSPSRFKLSQALWERFALNVVHCEVGTRDGNLNGQTASSSSAPIKLPCVFTWGGDPAHWIALRDLGRLAILSNTLPGAVVERGLVLRKLRESLGLPARRASLPESDTCTESSLVWRNDLEKILQEIFPRNSLDFEEPSYPLLLEDLSSDVQDCRDVGIISKENSGSSLTSRLVSKQETESKACRNIPPIRSALHEGNEDSNFVDHKTGCMHHSGLSAPDPLSLDLQQKHEIRFEDAKLESRLREETMNSSGQLCYSEQDQGNGLAQEKQSTWIPDVLKYGVLTADPFKLLTIMLIIFNGQLGRSALLSMVKFAYTVAILQTQMAVTELDAEGPEMESLVQRACLPFLRRAAILVQVIVREDLKGHGLSGTKVMDFRSLQLALQLPDCSEILQPHGNGSWNTLATYLPFLHNRVSKTFTFKLRKVPLQALLHKLPSVFQELLLVNIHNKRICDHCGEMPADPAICLICGMLLCCGTECCRENGMGECSAHAAKESAGVGIFLLLRSTQLLLLRNNRSCMGLSLYLDIHGEPAQEDLYLRRSQLLFLSDLRLNEVQRLWMTAAFDYDSYILRNSQSRPKVY</sequence>
<evidence type="ECO:0000256" key="8">
    <source>
        <dbReference type="ARBA" id="ARBA00046341"/>
    </source>
</evidence>
<dbReference type="PANTHER" id="PTHR21497">
    <property type="entry name" value="UBIQUITIN LIGASE E3 ALPHA-RELATED"/>
    <property type="match status" value="1"/>
</dbReference>
<protein>
    <recommendedName>
        <fullName evidence="10">E3 ubiquitin-protein ligase</fullName>
        <ecNumber evidence="10">2.3.2.27</ecNumber>
    </recommendedName>
</protein>
<gene>
    <name evidence="13" type="primary">LOC112294524</name>
</gene>
<evidence type="ECO:0000256" key="5">
    <source>
        <dbReference type="ARBA" id="ARBA00022771"/>
    </source>
</evidence>
<accession>A0A7I4BJ62</accession>
<evidence type="ECO:0000313" key="14">
    <source>
        <dbReference type="Proteomes" id="UP000006727"/>
    </source>
</evidence>
<reference evidence="13" key="3">
    <citation type="submission" date="2020-12" db="UniProtKB">
        <authorList>
            <consortium name="EnsemblPlants"/>
        </authorList>
    </citation>
    <scope>IDENTIFICATION</scope>
</reference>
<keyword evidence="4 10" id="KW-0479">Metal-binding</keyword>
<dbReference type="UniPathway" id="UPA00143"/>
<keyword evidence="5 10" id="KW-0863">Zinc-finger</keyword>
<comment type="similarity">
    <text evidence="8 10">Belongs to the E3 ubiquitin-protein ligase UBR1-like family.</text>
</comment>
<keyword evidence="3 10" id="KW-0808">Transferase</keyword>
<dbReference type="Pfam" id="PF18995">
    <property type="entry name" value="PRT6_C"/>
    <property type="match status" value="1"/>
</dbReference>
<evidence type="ECO:0000256" key="7">
    <source>
        <dbReference type="ARBA" id="ARBA00022833"/>
    </source>
</evidence>
<dbReference type="Gene3D" id="2.10.110.30">
    <property type="match status" value="1"/>
</dbReference>
<dbReference type="CDD" id="cd19673">
    <property type="entry name" value="UBR-box_UBR3"/>
    <property type="match status" value="1"/>
</dbReference>
<comment type="pathway">
    <text evidence="2 10">Protein modification; protein ubiquitination.</text>
</comment>
<evidence type="ECO:0000313" key="13">
    <source>
        <dbReference type="EnsemblPlants" id="Pp3c17_2850V3.12"/>
    </source>
</evidence>